<dbReference type="EMBL" id="FQUL01000020">
    <property type="protein sequence ID" value="SHE73753.1"/>
    <property type="molecule type" value="Genomic_DNA"/>
</dbReference>
<evidence type="ECO:0000259" key="1">
    <source>
        <dbReference type="PROSITE" id="PS51480"/>
    </source>
</evidence>
<dbReference type="InterPro" id="IPR036117">
    <property type="entry name" value="DhaL_dom_sf"/>
</dbReference>
<name>A0A1M4VY13_9ACTN</name>
<accession>A0A1M4VY13</accession>
<dbReference type="GO" id="GO:0006071">
    <property type="term" value="P:glycerol metabolic process"/>
    <property type="evidence" value="ECO:0007669"/>
    <property type="project" value="InterPro"/>
</dbReference>
<dbReference type="InterPro" id="IPR019986">
    <property type="entry name" value="YloV-like"/>
</dbReference>
<dbReference type="NCBIfam" id="TIGR03599">
    <property type="entry name" value="YloV"/>
    <property type="match status" value="1"/>
</dbReference>
<dbReference type="SMART" id="SM01121">
    <property type="entry name" value="Dak1_2"/>
    <property type="match status" value="1"/>
</dbReference>
<gene>
    <name evidence="2" type="ORF">SAMN02745225_01470</name>
</gene>
<dbReference type="Proteomes" id="UP000184295">
    <property type="component" value="Unassembled WGS sequence"/>
</dbReference>
<dbReference type="Pfam" id="PF02734">
    <property type="entry name" value="Dak2"/>
    <property type="match status" value="1"/>
</dbReference>
<evidence type="ECO:0000313" key="3">
    <source>
        <dbReference type="Proteomes" id="UP000184295"/>
    </source>
</evidence>
<evidence type="ECO:0000313" key="2">
    <source>
        <dbReference type="EMBL" id="SHE73753.1"/>
    </source>
</evidence>
<protein>
    <recommendedName>
        <fullName evidence="1">DhaL domain-containing protein</fullName>
    </recommendedName>
</protein>
<dbReference type="RefSeq" id="WP_143146452.1">
    <property type="nucleotide sequence ID" value="NZ_FQUL01000020.1"/>
</dbReference>
<dbReference type="InterPro" id="IPR033470">
    <property type="entry name" value="FakA-like_C"/>
</dbReference>
<dbReference type="GO" id="GO:0004371">
    <property type="term" value="F:glycerone kinase activity"/>
    <property type="evidence" value="ECO:0007669"/>
    <property type="project" value="InterPro"/>
</dbReference>
<dbReference type="Pfam" id="PF13684">
    <property type="entry name" value="FakA-like_C"/>
    <property type="match status" value="1"/>
</dbReference>
<dbReference type="AlphaFoldDB" id="A0A1M4VY13"/>
<dbReference type="SMART" id="SM01120">
    <property type="entry name" value="Dak2"/>
    <property type="match status" value="1"/>
</dbReference>
<dbReference type="InterPro" id="IPR004007">
    <property type="entry name" value="DhaL_dom"/>
</dbReference>
<sequence>MNERNFDEMNAIKRSFFKLEELLEANYKRLNRLNVFPVPDGDTGTNMLLTVRSVNEALKKVQGQAEEAAVLAKTISKAALLGARGNSGVILSQIIQGFVSHLSSSIERVKDPTELVSAWAEALQKAADEARAAVLKPMEGTILTVASSAAKQAVIVSKSAGADLELVIRESLERARKTLAETPNMLEQLKKANVVDSGGAGFVHVLEALYMGFLGKDLPDSLRSHPWLEEDGEGDAHISDEVTYVDPSSSSRGPRYEVMFLLEADSEGVEEMKRRWAEIGDSIVVVGSDGVYNCHIHCDDIGASIESGIRVGSISGIRVSDLYELIGEHAMEVLSDTATESTDNHVHSSVEAGDTVSAMVAVVNGSGLAETLRSVGVDVLVDGGESMNPSTEELLRAISEARGRSVVIFPNSKNVVAAANLAKDLSPKDVEVIPTSSVLQAFSLALDFNPEKTAQENAAVLKEKIDEVRFGEIAYASRSGVVSSQDVRFEVGEVIGIYRSKVEVASHDLAAATLALCEVMLCEGDELVTLVYGSQVQRDEAEKIQSELSRAFPSLCVDLLYGGQPHYPFLISIE</sequence>
<dbReference type="SUPFAM" id="SSF101473">
    <property type="entry name" value="DhaL-like"/>
    <property type="match status" value="1"/>
</dbReference>
<dbReference type="PANTHER" id="PTHR33434:SF4">
    <property type="entry name" value="PHOSPHATASE PROTEIN"/>
    <property type="match status" value="1"/>
</dbReference>
<dbReference type="InterPro" id="IPR050270">
    <property type="entry name" value="DegV_domain_contain"/>
</dbReference>
<dbReference type="InterPro" id="IPR048394">
    <property type="entry name" value="FakA-like_M"/>
</dbReference>
<organism evidence="2 3">
    <name type="scientific">Ferrithrix thermotolerans DSM 19514</name>
    <dbReference type="NCBI Taxonomy" id="1121881"/>
    <lineage>
        <taxon>Bacteria</taxon>
        <taxon>Bacillati</taxon>
        <taxon>Actinomycetota</taxon>
        <taxon>Acidimicrobiia</taxon>
        <taxon>Acidimicrobiales</taxon>
        <taxon>Acidimicrobiaceae</taxon>
        <taxon>Ferrithrix</taxon>
    </lineage>
</organism>
<dbReference type="STRING" id="1121881.SAMN02745225_01470"/>
<reference evidence="3" key="1">
    <citation type="submission" date="2016-11" db="EMBL/GenBank/DDBJ databases">
        <authorList>
            <person name="Varghese N."/>
            <person name="Submissions S."/>
        </authorList>
    </citation>
    <scope>NUCLEOTIDE SEQUENCE [LARGE SCALE GENOMIC DNA]</scope>
    <source>
        <strain evidence="3">DSM 19514</strain>
    </source>
</reference>
<dbReference type="PROSITE" id="PS51480">
    <property type="entry name" value="DHAL"/>
    <property type="match status" value="1"/>
</dbReference>
<keyword evidence="3" id="KW-1185">Reference proteome</keyword>
<feature type="domain" description="DhaL" evidence="1">
    <location>
        <begin position="10"/>
        <end position="211"/>
    </location>
</feature>
<dbReference type="PANTHER" id="PTHR33434">
    <property type="entry name" value="DEGV DOMAIN-CONTAINING PROTEIN DR_1986-RELATED"/>
    <property type="match status" value="1"/>
</dbReference>
<dbReference type="OrthoDB" id="9760324at2"/>
<proteinExistence type="predicted"/>
<dbReference type="Pfam" id="PF21645">
    <property type="entry name" value="FakA-like_M"/>
    <property type="match status" value="1"/>
</dbReference>
<dbReference type="Gene3D" id="1.25.40.340">
    <property type="match status" value="1"/>
</dbReference>